<evidence type="ECO:0000313" key="1">
    <source>
        <dbReference type="EMBL" id="MPW27068.1"/>
    </source>
</evidence>
<proteinExistence type="predicted"/>
<dbReference type="Proteomes" id="UP000440004">
    <property type="component" value="Unassembled WGS sequence"/>
</dbReference>
<protein>
    <recommendedName>
        <fullName evidence="3">PD-(D/E)XK nuclease superfamily protein</fullName>
    </recommendedName>
</protein>
<keyword evidence="2" id="KW-1185">Reference proteome</keyword>
<sequence>MDQSYNNISDKDVFEILGISSKEDYFTNLLAETFNLSGNQEFRDRFCNMLSNDSFKIFNSADCRIHTRSVFYIDNIYGNGNRSKVLPDMILISSSQYKVVVIENKIFSDEGYKQTIAYSSPMLRSELNKLLETDGKNEVQVEFYYMTLLGEKANSENFKPLKWTNFIIKTCSNIIFKSPFDILTKDLLSRANELKDFINAPIDLNKSFSDYYNQHKRWIEPKTAYMKYFDPIFTDIYSKYNGKVETFVTKAKGRTPQLLILFSTNDWRRNDLEGYKNGNPIELFENTRNIHLEFTWHVGMADASFMIHYETNPYYSYKKFKQLYPEVEPLYKKHRESFKKDIKQVVTFSRYWKEANTVLALAKTSCKGFMNLPFNDFQKWFFNAFDEAYHMIDKVIESEI</sequence>
<comment type="caution">
    <text evidence="1">The sequence shown here is derived from an EMBL/GenBank/DDBJ whole genome shotgun (WGS) entry which is preliminary data.</text>
</comment>
<dbReference type="Pfam" id="PF14281">
    <property type="entry name" value="PDDEXK_4"/>
    <property type="match status" value="1"/>
</dbReference>
<reference evidence="1 2" key="1">
    <citation type="submission" date="2019-10" db="EMBL/GenBank/DDBJ databases">
        <title>Alkalibaculum tamaniensis sp.nov., a new alkaliphilic acetogen, isolated on methoxylated aromatics from a mud volcano.</title>
        <authorList>
            <person name="Khomyakova M.A."/>
            <person name="Merkel A.Y."/>
            <person name="Bonch-Osmolovskaya E.A."/>
            <person name="Slobodkin A.I."/>
        </authorList>
    </citation>
    <scope>NUCLEOTIDE SEQUENCE [LARGE SCALE GENOMIC DNA]</scope>
    <source>
        <strain evidence="1 2">M08DMB</strain>
    </source>
</reference>
<dbReference type="EMBL" id="WHNX01000038">
    <property type="protein sequence ID" value="MPW27068.1"/>
    <property type="molecule type" value="Genomic_DNA"/>
</dbReference>
<evidence type="ECO:0000313" key="2">
    <source>
        <dbReference type="Proteomes" id="UP000440004"/>
    </source>
</evidence>
<dbReference type="InterPro" id="IPR029470">
    <property type="entry name" value="PDDEXK_4"/>
</dbReference>
<organism evidence="1 2">
    <name type="scientific">Alkalibaculum sporogenes</name>
    <dbReference type="NCBI Taxonomy" id="2655001"/>
    <lineage>
        <taxon>Bacteria</taxon>
        <taxon>Bacillati</taxon>
        <taxon>Bacillota</taxon>
        <taxon>Clostridia</taxon>
        <taxon>Eubacteriales</taxon>
        <taxon>Eubacteriaceae</taxon>
        <taxon>Alkalibaculum</taxon>
    </lineage>
</organism>
<accession>A0A6A7KC26</accession>
<evidence type="ECO:0008006" key="3">
    <source>
        <dbReference type="Google" id="ProtNLM"/>
    </source>
</evidence>
<gene>
    <name evidence="1" type="ORF">GC105_14895</name>
</gene>
<dbReference type="RefSeq" id="WP_152806433.1">
    <property type="nucleotide sequence ID" value="NZ_WHNX01000038.1"/>
</dbReference>
<name>A0A6A7KC26_9FIRM</name>
<dbReference type="AlphaFoldDB" id="A0A6A7KC26"/>